<comment type="caution">
    <text evidence="2">The sequence shown here is derived from an EMBL/GenBank/DDBJ whole genome shotgun (WGS) entry which is preliminary data.</text>
</comment>
<dbReference type="InterPro" id="IPR011493">
    <property type="entry name" value="GLUG"/>
</dbReference>
<protein>
    <recommendedName>
        <fullName evidence="1">SLH domain-containing protein</fullName>
    </recommendedName>
</protein>
<dbReference type="Gene3D" id="2.60.40.1080">
    <property type="match status" value="2"/>
</dbReference>
<dbReference type="Proteomes" id="UP000325218">
    <property type="component" value="Unassembled WGS sequence"/>
</dbReference>
<organism evidence="2 3">
    <name type="scientific">Paenibacillus faecis</name>
    <dbReference type="NCBI Taxonomy" id="862114"/>
    <lineage>
        <taxon>Bacteria</taxon>
        <taxon>Bacillati</taxon>
        <taxon>Bacillota</taxon>
        <taxon>Bacilli</taxon>
        <taxon>Bacillales</taxon>
        <taxon>Paenibacillaceae</taxon>
        <taxon>Paenibacillus</taxon>
    </lineage>
</organism>
<feature type="domain" description="SLH" evidence="1">
    <location>
        <begin position="91"/>
        <end position="149"/>
    </location>
</feature>
<evidence type="ECO:0000313" key="2">
    <source>
        <dbReference type="EMBL" id="TYA12742.1"/>
    </source>
</evidence>
<dbReference type="Pfam" id="PF07581">
    <property type="entry name" value="Glug"/>
    <property type="match status" value="1"/>
</dbReference>
<feature type="domain" description="SLH" evidence="1">
    <location>
        <begin position="27"/>
        <end position="90"/>
    </location>
</feature>
<evidence type="ECO:0000259" key="1">
    <source>
        <dbReference type="PROSITE" id="PS51272"/>
    </source>
</evidence>
<dbReference type="InterPro" id="IPR051465">
    <property type="entry name" value="Cell_Envelope_Struct_Comp"/>
</dbReference>
<dbReference type="Pfam" id="PF00395">
    <property type="entry name" value="SLH"/>
    <property type="match status" value="3"/>
</dbReference>
<dbReference type="RefSeq" id="WP_148451344.1">
    <property type="nucleotide sequence ID" value="NZ_VSDO01000002.1"/>
</dbReference>
<keyword evidence="3" id="KW-1185">Reference proteome</keyword>
<gene>
    <name evidence="2" type="ORF">FRY98_08500</name>
</gene>
<dbReference type="InterPro" id="IPR001119">
    <property type="entry name" value="SLH_dom"/>
</dbReference>
<proteinExistence type="predicted"/>
<name>A0A5D0CSF3_9BACL</name>
<reference evidence="2 3" key="1">
    <citation type="submission" date="2019-08" db="EMBL/GenBank/DDBJ databases">
        <title>Genome sequencing of Paenibacillus faecis DSM 23593(T).</title>
        <authorList>
            <person name="Kook J.-K."/>
            <person name="Park S.-N."/>
            <person name="Lim Y.K."/>
        </authorList>
    </citation>
    <scope>NUCLEOTIDE SEQUENCE [LARGE SCALE GENOMIC DNA]</scope>
    <source>
        <strain evidence="2 3">DSM 23593</strain>
    </source>
</reference>
<dbReference type="PANTHER" id="PTHR43308:SF5">
    <property type="entry name" value="S-LAYER PROTEIN _ PEPTIDOGLYCAN ENDO-BETA-N-ACETYLGLUCOSAMINIDASE"/>
    <property type="match status" value="1"/>
</dbReference>
<evidence type="ECO:0000313" key="3">
    <source>
        <dbReference type="Proteomes" id="UP000325218"/>
    </source>
</evidence>
<dbReference type="EMBL" id="VSDO01000002">
    <property type="protein sequence ID" value="TYA12742.1"/>
    <property type="molecule type" value="Genomic_DNA"/>
</dbReference>
<dbReference type="Gene3D" id="2.160.20.110">
    <property type="match status" value="2"/>
</dbReference>
<feature type="domain" description="SLH" evidence="1">
    <location>
        <begin position="150"/>
        <end position="213"/>
    </location>
</feature>
<accession>A0A5D0CSF3</accession>
<dbReference type="InterPro" id="IPR008964">
    <property type="entry name" value="Invasin/intimin_cell_adhesion"/>
</dbReference>
<sequence>MKRLLVSMILTGFAVFLWFSLNPGPGGTALAFSDTDKHWARQEIQEWVSGGRIKGYPDQTFRPDRRLTRAEAAALINRALGIPEGHEAETAAFPDMVKGRWDWGPLTAAVASGYMHGYADGTMGADRPVSRQEMAVMLTRLVRYDKDEAGMPPSFTDPLPGWSREAVGAAAAAGWMQGYPDGSFKAERPLTRAEAVVILGRFMQAEGKANDEGEVRYARSGTYGPEAGRRVIEGNVTVAADAITLRNVTVAGDLTLTEGVGDGDVLLRGVVVKGKLSVQGGGENTIRLQDTEIRELDVHKKVGTPVRLAAEGSTIVEETLLHTSAVLEDEELREGSGFRRVGIAEEMKADGLIRLRGDFAALTVRSGEVRIQLERGAIGRLDLPEGSRNRDIWLAEGARVEEAIIAGPAVFRGQGVIAYAEIRTSGVRFERNPDRVSCPSGISHALCGTHAGIPTSTSSDSYGGGTSGGGEQPAASVTALVYEPRQVVLSAPGGRLQLKLEAKWSDGRSTDATLAAEWSTDDPAIAAVSKSGLVTEAGEGHTFISAAYMGHSVRIPVDVVYRSTPPESTVTELVYRPESVRLTSLGERVQLELSAKWSDGSVEDIAGKAHWRSLDPHVAAVSDSGLIEAAGEGVARIEAEYEGIAVNIPVHVVLSDTVLDAATVMASISSADPLVGSDNALVLTVKRSDGSVDTGFNGKKKAFLSLSGPTNGSIYGYGVWNKEQMTERIHETEITFVDGVSNTNLVLFKADPHTITVKVEDVKVPEASVMVRPTPEQAARVVVSELYASGTAKSGKMFLNLVVDLLDPYDNIASHTNKKVRVSVKNTGESSPDLIGTQEVLSIHGQAVFSDLYGRGTGRFILNITAEGLPAYETYPITIQAPFQGKGTDTDPYLVDSAQLLDEVRYYPEASFRQTRDIDLSVYSAEEGWAPIGKGLLYETLTYDSFTGSYDGGGFAIHHLTIQTQRGWIGLFGHTRNAELKNIHLKDLRMEGTFYAGGLVGEAWESRITDSSVEGTIRGTSCFGGLSGYARETVVARSSAKVQLTAIQASSDVRLTIVGYIGGLSGGMEYGTVTDSFATGTITTDDEAYDVGVGGLFGFFAGESINYKGTLDRSYAEVDIRMKRGTRVGGLVGATYGSSLTDTYAKGRIEVDSPLSRDGVGGLIGRQENGFTRNSYAAVQLTTDPTENTGGLVGLSLGYSDYTASFYDSGVSGRSDTGKGIPLNTANMRKPANYKGWDFPGTWSMTEGCGYPYLSWQKEVSASDCFQVKLLEEGTKTHGKIFQLLITGAKDAAGLPLNGAHQVEVFLSSIPYTPILSSQAEPFEEGERKVSLAVHESGKVSLVVKILHVDGYRTLDVELGPHPFDGGKGTKSDPFLISTAEQLDMVRDFTRSHFKMTADIDLDAPPYATGAGWRPIGTRAQPVYGSLDGDGHTIHGLTIRNTNQAPAGLFGILQGAEIRNLHLTGVDITSSAPEVGGLAGILYYGHIENVSVQGAIASAAQSVGGLSGVMYGSAKNVAIDAEVSGSYWVGGVSGVLKAARRIENASVKGSVTATSGLAGGIAGSAETNSVILNSYALAKVTAPNKVGGIVGGSLGTIQKCYAAGWIQGNSKTGGISGSEGLITDSYYDSESTRVIGGGGEPKTTEEMKRQATFANWDFIQVWEIKEGVDYPTLRRPHP</sequence>
<dbReference type="PROSITE" id="PS51272">
    <property type="entry name" value="SLH"/>
    <property type="match status" value="3"/>
</dbReference>
<dbReference type="SUPFAM" id="SSF49373">
    <property type="entry name" value="Invasin/intimin cell-adhesion fragments"/>
    <property type="match status" value="2"/>
</dbReference>
<dbReference type="OrthoDB" id="185675at2"/>
<dbReference type="PANTHER" id="PTHR43308">
    <property type="entry name" value="OUTER MEMBRANE PROTEIN ALPHA-RELATED"/>
    <property type="match status" value="1"/>
</dbReference>